<keyword evidence="3" id="KW-0547">Nucleotide-binding</keyword>
<keyword evidence="4 5" id="KW-0067">ATP-binding</keyword>
<dbReference type="GO" id="GO:0016887">
    <property type="term" value="F:ATP hydrolysis activity"/>
    <property type="evidence" value="ECO:0007669"/>
    <property type="project" value="InterPro"/>
</dbReference>
<dbReference type="GO" id="GO:0055085">
    <property type="term" value="P:transmembrane transport"/>
    <property type="evidence" value="ECO:0007669"/>
    <property type="project" value="UniProtKB-ARBA"/>
</dbReference>
<dbReference type="InterPro" id="IPR003593">
    <property type="entry name" value="AAA+_ATPase"/>
</dbReference>
<dbReference type="NCBIfam" id="TIGR01727">
    <property type="entry name" value="oligo_HPY"/>
    <property type="match status" value="1"/>
</dbReference>
<accession>A0A2M9XNC4</accession>
<dbReference type="Gene3D" id="3.40.50.300">
    <property type="entry name" value="P-loop containing nucleotide triphosphate hydrolases"/>
    <property type="match status" value="1"/>
</dbReference>
<dbReference type="InterPro" id="IPR003439">
    <property type="entry name" value="ABC_transporter-like_ATP-bd"/>
</dbReference>
<protein>
    <submittedName>
        <fullName evidence="5">ATP-binding cassette domain-containing protein</fullName>
    </submittedName>
</protein>
<evidence type="ECO:0000313" key="5">
    <source>
        <dbReference type="EMBL" id="AYV55869.1"/>
    </source>
</evidence>
<dbReference type="InterPro" id="IPR027417">
    <property type="entry name" value="P-loop_NTPase"/>
</dbReference>
<comment type="similarity">
    <text evidence="1">Belongs to the ABC transporter superfamily.</text>
</comment>
<dbReference type="PANTHER" id="PTHR43776">
    <property type="entry name" value="TRANSPORT ATP-BINDING PROTEIN"/>
    <property type="match status" value="1"/>
</dbReference>
<dbReference type="Pfam" id="PF00005">
    <property type="entry name" value="ABC_tran"/>
    <property type="match status" value="1"/>
</dbReference>
<gene>
    <name evidence="5" type="ORF">EFP84_10335</name>
</gene>
<evidence type="ECO:0000256" key="3">
    <source>
        <dbReference type="ARBA" id="ARBA00022741"/>
    </source>
</evidence>
<dbReference type="EMBL" id="CP033614">
    <property type="protein sequence ID" value="AYV55869.1"/>
    <property type="molecule type" value="Genomic_DNA"/>
</dbReference>
<sequence length="318" mass="35546">MIRIQDLTISYYTKSGFGFKKNRIAAVDGINLEIGSNEILGLVGESGCGKSTLGRGLVKLLKPESGSIHFEDREITSLSSSEFFPFRKNLQIIFQDPYSSLNPRMTIAEILMEGLEIHEKLSIEEAEKKIKEILERVNLSADILTRFPHEFSGGQRQRIAIARALILKPKFVICDESVSALDVSTGTQVLKLLVELKNEFGLSYLFISHDLGVVKSISDRIAVMYLGKIVELGATKEIISKPAHPYTRALFQSTFDVYDRKKVRIPLKGEIPSVVNKPSGCHFHTRCPIAQDLCKSEVPVWKEVGAGQKVLCHFPLDR</sequence>
<dbReference type="InterPro" id="IPR017871">
    <property type="entry name" value="ABC_transporter-like_CS"/>
</dbReference>
<keyword evidence="2" id="KW-0813">Transport</keyword>
<dbReference type="CDD" id="cd03257">
    <property type="entry name" value="ABC_NikE_OppD_transporters"/>
    <property type="match status" value="1"/>
</dbReference>
<dbReference type="FunFam" id="3.40.50.300:FF:000016">
    <property type="entry name" value="Oligopeptide ABC transporter ATP-binding component"/>
    <property type="match status" value="1"/>
</dbReference>
<evidence type="ECO:0000256" key="1">
    <source>
        <dbReference type="ARBA" id="ARBA00005417"/>
    </source>
</evidence>
<evidence type="ECO:0000313" key="6">
    <source>
        <dbReference type="Proteomes" id="UP000276407"/>
    </source>
</evidence>
<dbReference type="InterPro" id="IPR013563">
    <property type="entry name" value="Oligopep_ABC_C"/>
</dbReference>
<dbReference type="PROSITE" id="PS50893">
    <property type="entry name" value="ABC_TRANSPORTER_2"/>
    <property type="match status" value="1"/>
</dbReference>
<proteinExistence type="inferred from homology"/>
<dbReference type="SMART" id="SM00382">
    <property type="entry name" value="AAA"/>
    <property type="match status" value="1"/>
</dbReference>
<dbReference type="PROSITE" id="PS00211">
    <property type="entry name" value="ABC_TRANSPORTER_1"/>
    <property type="match status" value="1"/>
</dbReference>
<dbReference type="Pfam" id="PF08352">
    <property type="entry name" value="oligo_HPY"/>
    <property type="match status" value="1"/>
</dbReference>
<dbReference type="Proteomes" id="UP000276407">
    <property type="component" value="Chromosome 1"/>
</dbReference>
<organism evidence="5 6">
    <name type="scientific">Leptospira kmetyi</name>
    <dbReference type="NCBI Taxonomy" id="408139"/>
    <lineage>
        <taxon>Bacteria</taxon>
        <taxon>Pseudomonadati</taxon>
        <taxon>Spirochaetota</taxon>
        <taxon>Spirochaetia</taxon>
        <taxon>Leptospirales</taxon>
        <taxon>Leptospiraceae</taxon>
        <taxon>Leptospira</taxon>
    </lineage>
</organism>
<dbReference type="AlphaFoldDB" id="A0A2M9XNC4"/>
<reference evidence="5 6" key="1">
    <citation type="submission" date="2018-11" db="EMBL/GenBank/DDBJ databases">
        <title>Complete genome sequence of Leptospira kmetyi isolate LS 001/16 from soil sample associated with a leptospirosis patient in Kelantan.</title>
        <authorList>
            <person name="Muhammad Yusoff F."/>
            <person name="Muhammad Yusoff S."/>
            <person name="Ahmad M.N."/>
            <person name="Yusof N.Y."/>
            <person name="Aziah I."/>
        </authorList>
    </citation>
    <scope>NUCLEOTIDE SEQUENCE [LARGE SCALE GENOMIC DNA]</scope>
    <source>
        <strain evidence="5 6">LS 001/16</strain>
    </source>
</reference>
<dbReference type="GO" id="GO:0005524">
    <property type="term" value="F:ATP binding"/>
    <property type="evidence" value="ECO:0007669"/>
    <property type="project" value="UniProtKB-KW"/>
</dbReference>
<dbReference type="KEGG" id="lkm:EFP84_10335"/>
<dbReference type="GO" id="GO:0015833">
    <property type="term" value="P:peptide transport"/>
    <property type="evidence" value="ECO:0007669"/>
    <property type="project" value="InterPro"/>
</dbReference>
<dbReference type="InterPro" id="IPR050319">
    <property type="entry name" value="ABC_transp_ATP-bind"/>
</dbReference>
<dbReference type="PANTHER" id="PTHR43776:SF7">
    <property type="entry name" value="D,D-DIPEPTIDE TRANSPORT ATP-BINDING PROTEIN DDPF-RELATED"/>
    <property type="match status" value="1"/>
</dbReference>
<name>A0A2M9XNC4_9LEPT</name>
<evidence type="ECO:0000256" key="2">
    <source>
        <dbReference type="ARBA" id="ARBA00022448"/>
    </source>
</evidence>
<dbReference type="SUPFAM" id="SSF52540">
    <property type="entry name" value="P-loop containing nucleoside triphosphate hydrolases"/>
    <property type="match status" value="1"/>
</dbReference>
<evidence type="ECO:0000256" key="4">
    <source>
        <dbReference type="ARBA" id="ARBA00022840"/>
    </source>
</evidence>
<dbReference type="OrthoDB" id="337094at2"/>
<dbReference type="RefSeq" id="WP_010573241.1">
    <property type="nucleotide sequence ID" value="NZ_CP033614.1"/>
</dbReference>